<dbReference type="InterPro" id="IPR036390">
    <property type="entry name" value="WH_DNA-bd_sf"/>
</dbReference>
<dbReference type="PROSITE" id="PS51462">
    <property type="entry name" value="NUDIX"/>
    <property type="match status" value="1"/>
</dbReference>
<dbReference type="InterPro" id="IPR000086">
    <property type="entry name" value="NUDIX_hydrolase_dom"/>
</dbReference>
<dbReference type="Gene3D" id="1.10.10.10">
    <property type="entry name" value="Winged helix-like DNA-binding domain superfamily/Winged helix DNA-binding domain"/>
    <property type="match status" value="1"/>
</dbReference>
<organism evidence="3 4">
    <name type="scientific">Proteus mirabilis</name>
    <dbReference type="NCBI Taxonomy" id="584"/>
    <lineage>
        <taxon>Bacteria</taxon>
        <taxon>Pseudomonadati</taxon>
        <taxon>Pseudomonadota</taxon>
        <taxon>Gammaproteobacteria</taxon>
        <taxon>Enterobacterales</taxon>
        <taxon>Morganellaceae</taxon>
        <taxon>Proteus</taxon>
    </lineage>
</organism>
<dbReference type="GO" id="GO:0016787">
    <property type="term" value="F:hydrolase activity"/>
    <property type="evidence" value="ECO:0007669"/>
    <property type="project" value="UniProtKB-KW"/>
</dbReference>
<dbReference type="SUPFAM" id="SSF55811">
    <property type="entry name" value="Nudix"/>
    <property type="match status" value="1"/>
</dbReference>
<dbReference type="AlphaFoldDB" id="A0A2X2BRF5"/>
<dbReference type="EMBL" id="UAUE01000023">
    <property type="protein sequence ID" value="SPY97724.1"/>
    <property type="molecule type" value="Genomic_DNA"/>
</dbReference>
<dbReference type="SUPFAM" id="SSF46785">
    <property type="entry name" value="Winged helix' DNA-binding domain"/>
    <property type="match status" value="1"/>
</dbReference>
<evidence type="ECO:0000313" key="4">
    <source>
        <dbReference type="Proteomes" id="UP000251485"/>
    </source>
</evidence>
<dbReference type="Proteomes" id="UP000251485">
    <property type="component" value="Unassembled WGS sequence"/>
</dbReference>
<accession>A0A2X2BRF5</accession>
<dbReference type="Gene3D" id="3.90.79.10">
    <property type="entry name" value="Nucleoside Triphosphate Pyrophosphohydrolase"/>
    <property type="match status" value="1"/>
</dbReference>
<dbReference type="InterPro" id="IPR036388">
    <property type="entry name" value="WH-like_DNA-bd_sf"/>
</dbReference>
<dbReference type="InterPro" id="IPR015797">
    <property type="entry name" value="NUDIX_hydrolase-like_dom_sf"/>
</dbReference>
<reference evidence="3 4" key="1">
    <citation type="submission" date="2018-06" db="EMBL/GenBank/DDBJ databases">
        <authorList>
            <consortium name="Pathogen Informatics"/>
            <person name="Doyle S."/>
        </authorList>
    </citation>
    <scope>NUCLEOTIDE SEQUENCE [LARGE SCALE GENOMIC DNA]</scope>
    <source>
        <strain evidence="3 4">NCTC10975</strain>
    </source>
</reference>
<gene>
    <name evidence="3" type="ORF">NCTC10975_02832</name>
</gene>
<feature type="domain" description="Nudix hydrolase" evidence="2">
    <location>
        <begin position="60"/>
        <end position="193"/>
    </location>
</feature>
<comment type="cofactor">
    <cofactor evidence="1">
        <name>Mg(2+)</name>
        <dbReference type="ChEBI" id="CHEBI:18420"/>
    </cofactor>
</comment>
<dbReference type="Pfam" id="PF21906">
    <property type="entry name" value="WHD_NrtR"/>
    <property type="match status" value="1"/>
</dbReference>
<keyword evidence="3" id="KW-0378">Hydrolase</keyword>
<evidence type="ECO:0000256" key="1">
    <source>
        <dbReference type="ARBA" id="ARBA00001946"/>
    </source>
</evidence>
<dbReference type="PANTHER" id="PTHR43736:SF4">
    <property type="entry name" value="SLR1690 PROTEIN"/>
    <property type="match status" value="1"/>
</dbReference>
<sequence>MTLIIYCLMDTIGVKSFSVFMTKFDFHVFNIKINSLSFYKVQTMNEQNFLANYNRRDFLSPLITVDSVLFTYHEGQLKVLLVERANHPEKGKWGLPGGFVDETQDNCLEDTVLRKLKEKTGVIPPYIEQLCSVGNNQRDVRGWSVTVCYTALIAHQACKAHIDSVDHVMWLPIDEVAQKNLAFDHNELIAQARERLKQKSLYSIVPGFALPEVFTLPELQHVHEILIGKEIQKKSFRRRIEQADLLIDTGEKRAEKGRPASLYRLKKSSADYRFIRNLEF</sequence>
<dbReference type="CDD" id="cd18873">
    <property type="entry name" value="NUDIX_NadM_like"/>
    <property type="match status" value="1"/>
</dbReference>
<evidence type="ECO:0000313" key="3">
    <source>
        <dbReference type="EMBL" id="SPY97724.1"/>
    </source>
</evidence>
<evidence type="ECO:0000259" key="2">
    <source>
        <dbReference type="PROSITE" id="PS51462"/>
    </source>
</evidence>
<protein>
    <submittedName>
        <fullName evidence="3">NUDIX-family hydrolase</fullName>
    </submittedName>
</protein>
<dbReference type="InterPro" id="IPR054105">
    <property type="entry name" value="WHD_NrtR"/>
</dbReference>
<dbReference type="PANTHER" id="PTHR43736">
    <property type="entry name" value="ADP-RIBOSE PYROPHOSPHATASE"/>
    <property type="match status" value="1"/>
</dbReference>
<dbReference type="Pfam" id="PF00293">
    <property type="entry name" value="NUDIX"/>
    <property type="match status" value="1"/>
</dbReference>
<name>A0A2X2BRF5_PROMI</name>
<proteinExistence type="predicted"/>